<sequence length="307" mass="34805">MLLPNGQHPTMRELSPTRTVVFLSRSMPETTLINLLKQGAGRKDVVFAFRGWGDGPVTDMFKYSKNLLGKLPAQARKKPPQIIVMPVAFREYRIHYVPAVLHRDNDNKWYLLQGTQSLDAAVGTIRARRFNERVSRQYRVSEPDQAVVMEQKMKRQDIRPHIQAAQQSARKLLEGTVTLPVNTEYRRYNYAPFVASTSDIVNPRDGKVLYPKGTRFNVLALDPQGKRAMAVIDGRSRWQVEFARHLVAKKPDTLVLYTKLGYLANAGIPASPLDAAMKGRLKVTGVPTYYRQNGMVFNVVAVREGKR</sequence>
<gene>
    <name evidence="1" type="ORF">NCTC10296_01814</name>
</gene>
<proteinExistence type="predicted"/>
<organism evidence="1 2">
    <name type="scientific">Neisseria canis</name>
    <dbReference type="NCBI Taxonomy" id="493"/>
    <lineage>
        <taxon>Bacteria</taxon>
        <taxon>Pseudomonadati</taxon>
        <taxon>Pseudomonadota</taxon>
        <taxon>Betaproteobacteria</taxon>
        <taxon>Neisseriales</taxon>
        <taxon>Neisseriaceae</taxon>
        <taxon>Neisseria</taxon>
    </lineage>
</organism>
<dbReference type="InterPro" id="IPR019106">
    <property type="entry name" value="T4SS_TrbC"/>
</dbReference>
<dbReference type="STRING" id="493.BWD07_02690"/>
<dbReference type="Pfam" id="PF09673">
    <property type="entry name" value="TrbC_Ftype"/>
    <property type="match status" value="1"/>
</dbReference>
<keyword evidence="2" id="KW-1185">Reference proteome</keyword>
<dbReference type="AlphaFoldDB" id="A0A448DA31"/>
<accession>A0A448DA31</accession>
<dbReference type="Proteomes" id="UP000279284">
    <property type="component" value="Chromosome"/>
</dbReference>
<reference evidence="1 2" key="1">
    <citation type="submission" date="2018-12" db="EMBL/GenBank/DDBJ databases">
        <authorList>
            <consortium name="Pathogen Informatics"/>
        </authorList>
    </citation>
    <scope>NUCLEOTIDE SEQUENCE [LARGE SCALE GENOMIC DNA]</scope>
    <source>
        <strain evidence="1 2">NCTC10296</strain>
    </source>
</reference>
<dbReference type="RefSeq" id="WP_232001271.1">
    <property type="nucleotide sequence ID" value="NZ_CAUJPY010000007.1"/>
</dbReference>
<evidence type="ECO:0000313" key="2">
    <source>
        <dbReference type="Proteomes" id="UP000279284"/>
    </source>
</evidence>
<dbReference type="EMBL" id="LR134313">
    <property type="protein sequence ID" value="VEF02480.1"/>
    <property type="molecule type" value="Genomic_DNA"/>
</dbReference>
<dbReference type="KEGG" id="nci:NCTC10296_01814"/>
<evidence type="ECO:0000313" key="1">
    <source>
        <dbReference type="EMBL" id="VEF02480.1"/>
    </source>
</evidence>
<protein>
    <submittedName>
        <fullName evidence="1">Type-F conjugative transfer system protein TraW</fullName>
    </submittedName>
</protein>
<name>A0A448DA31_9NEIS</name>